<sequence length="187" mass="20971">MLPRPHACRPRACVLLACCGAAFGDTAALERCSFEVVMVDDRPWKRLSAPQAPYWVLGAALNYAYAMHFSYRIRLVRPYHWTDPYNMQGSYPGWNKVLYFAELLRESQQHCTWLLYLDCDAFVRAFVPFTSLLSDLARRYGLNMGNCEGTSAIFAREDPMPFLNLSSGPMPTGAVPAAPFINTGSTA</sequence>
<feature type="signal peptide" evidence="1">
    <location>
        <begin position="1"/>
        <end position="28"/>
    </location>
</feature>
<name>A0A812YPI1_9DINO</name>
<dbReference type="OrthoDB" id="410708at2759"/>
<evidence type="ECO:0008006" key="4">
    <source>
        <dbReference type="Google" id="ProtNLM"/>
    </source>
</evidence>
<feature type="chain" id="PRO_5032695388" description="Hexosyltransferase" evidence="1">
    <location>
        <begin position="29"/>
        <end position="187"/>
    </location>
</feature>
<comment type="caution">
    <text evidence="2">The sequence shown here is derived from an EMBL/GenBank/DDBJ whole genome shotgun (WGS) entry which is preliminary data.</text>
</comment>
<reference evidence="2" key="1">
    <citation type="submission" date="2021-02" db="EMBL/GenBank/DDBJ databases">
        <authorList>
            <person name="Dougan E. K."/>
            <person name="Rhodes N."/>
            <person name="Thang M."/>
            <person name="Chan C."/>
        </authorList>
    </citation>
    <scope>NUCLEOTIDE SEQUENCE</scope>
</reference>
<accession>A0A812YPI1</accession>
<dbReference type="EMBL" id="CAJNJA010042786">
    <property type="protein sequence ID" value="CAE7787242.1"/>
    <property type="molecule type" value="Genomic_DNA"/>
</dbReference>
<proteinExistence type="predicted"/>
<evidence type="ECO:0000313" key="3">
    <source>
        <dbReference type="Proteomes" id="UP000601435"/>
    </source>
</evidence>
<keyword evidence="3" id="KW-1185">Reference proteome</keyword>
<dbReference type="AlphaFoldDB" id="A0A812YPI1"/>
<gene>
    <name evidence="2" type="ORF">SNEC2469_LOCUS23102</name>
</gene>
<evidence type="ECO:0000313" key="2">
    <source>
        <dbReference type="EMBL" id="CAE7787242.1"/>
    </source>
</evidence>
<protein>
    <recommendedName>
        <fullName evidence="4">Hexosyltransferase</fullName>
    </recommendedName>
</protein>
<evidence type="ECO:0000256" key="1">
    <source>
        <dbReference type="SAM" id="SignalP"/>
    </source>
</evidence>
<keyword evidence="1" id="KW-0732">Signal</keyword>
<organism evidence="2 3">
    <name type="scientific">Symbiodinium necroappetens</name>
    <dbReference type="NCBI Taxonomy" id="1628268"/>
    <lineage>
        <taxon>Eukaryota</taxon>
        <taxon>Sar</taxon>
        <taxon>Alveolata</taxon>
        <taxon>Dinophyceae</taxon>
        <taxon>Suessiales</taxon>
        <taxon>Symbiodiniaceae</taxon>
        <taxon>Symbiodinium</taxon>
    </lineage>
</organism>
<dbReference type="Proteomes" id="UP000601435">
    <property type="component" value="Unassembled WGS sequence"/>
</dbReference>